<dbReference type="GO" id="GO:0016787">
    <property type="term" value="F:hydrolase activity"/>
    <property type="evidence" value="ECO:0007669"/>
    <property type="project" value="UniProtKB-KW"/>
</dbReference>
<dbReference type="InterPro" id="IPR013094">
    <property type="entry name" value="AB_hydrolase_3"/>
</dbReference>
<dbReference type="Pfam" id="PF07859">
    <property type="entry name" value="Abhydrolase_3"/>
    <property type="match status" value="1"/>
</dbReference>
<evidence type="ECO:0000256" key="1">
    <source>
        <dbReference type="ARBA" id="ARBA00022801"/>
    </source>
</evidence>
<dbReference type="Proteomes" id="UP001385951">
    <property type="component" value="Unassembled WGS sequence"/>
</dbReference>
<keyword evidence="1" id="KW-0378">Hydrolase</keyword>
<proteinExistence type="predicted"/>
<dbReference type="SUPFAM" id="SSF53474">
    <property type="entry name" value="alpha/beta-Hydrolases"/>
    <property type="match status" value="1"/>
</dbReference>
<comment type="caution">
    <text evidence="3">The sequence shown here is derived from an EMBL/GenBank/DDBJ whole genome shotgun (WGS) entry which is preliminary data.</text>
</comment>
<dbReference type="EMBL" id="JASBNA010000036">
    <property type="protein sequence ID" value="KAK7682285.1"/>
    <property type="molecule type" value="Genomic_DNA"/>
</dbReference>
<protein>
    <recommendedName>
        <fullName evidence="2">Alpha/beta hydrolase fold-3 domain-containing protein</fullName>
    </recommendedName>
</protein>
<organism evidence="3 4">
    <name type="scientific">Cerrena zonata</name>
    <dbReference type="NCBI Taxonomy" id="2478898"/>
    <lineage>
        <taxon>Eukaryota</taxon>
        <taxon>Fungi</taxon>
        <taxon>Dikarya</taxon>
        <taxon>Basidiomycota</taxon>
        <taxon>Agaricomycotina</taxon>
        <taxon>Agaricomycetes</taxon>
        <taxon>Polyporales</taxon>
        <taxon>Cerrenaceae</taxon>
        <taxon>Cerrena</taxon>
    </lineage>
</organism>
<name>A0AAW0FZW8_9APHY</name>
<evidence type="ECO:0000313" key="4">
    <source>
        <dbReference type="Proteomes" id="UP001385951"/>
    </source>
</evidence>
<sequence>MVTISPHSLYNSSRDTQGFTAESEYTVQDYVVPVEGAEIRARSVVPKGGEDLPLLVWFHGGGWALGDIDLDDYYLRILSVKVNVSILNVEYRLTPEFTFPTNLNDAYAGLKWAAENANKLSASLPKGFMVGGASAGGNFAAVVSLLARDDLFFKDRPLTGQLLIIPPTVHVDANVDQYRSELLSMEENKNAPFLDADTRCLVNIASEILQAPPEDPRISVLLAESHANLPPAYIQVCGLDPLRDEGILYEKILRNAGVKTQIHVYPGLPHGGHAYFPTIKSAIKFNADTEDGIRWLLSS</sequence>
<dbReference type="AlphaFoldDB" id="A0AAW0FZW8"/>
<accession>A0AAW0FZW8</accession>
<keyword evidence="4" id="KW-1185">Reference proteome</keyword>
<dbReference type="InterPro" id="IPR029058">
    <property type="entry name" value="AB_hydrolase_fold"/>
</dbReference>
<evidence type="ECO:0000313" key="3">
    <source>
        <dbReference type="EMBL" id="KAK7682285.1"/>
    </source>
</evidence>
<dbReference type="PANTHER" id="PTHR48081">
    <property type="entry name" value="AB HYDROLASE SUPERFAMILY PROTEIN C4A8.06C"/>
    <property type="match status" value="1"/>
</dbReference>
<feature type="domain" description="Alpha/beta hydrolase fold-3" evidence="2">
    <location>
        <begin position="55"/>
        <end position="272"/>
    </location>
</feature>
<dbReference type="PANTHER" id="PTHR48081:SF8">
    <property type="entry name" value="ALPHA_BETA HYDROLASE FOLD-3 DOMAIN-CONTAINING PROTEIN-RELATED"/>
    <property type="match status" value="1"/>
</dbReference>
<reference evidence="3 4" key="1">
    <citation type="submission" date="2022-09" db="EMBL/GenBank/DDBJ databases">
        <authorList>
            <person name="Palmer J.M."/>
        </authorList>
    </citation>
    <scope>NUCLEOTIDE SEQUENCE [LARGE SCALE GENOMIC DNA]</scope>
    <source>
        <strain evidence="3 4">DSM 7382</strain>
    </source>
</reference>
<gene>
    <name evidence="3" type="ORF">QCA50_014488</name>
</gene>
<dbReference type="InterPro" id="IPR050300">
    <property type="entry name" value="GDXG_lipolytic_enzyme"/>
</dbReference>
<evidence type="ECO:0000259" key="2">
    <source>
        <dbReference type="Pfam" id="PF07859"/>
    </source>
</evidence>
<dbReference type="Gene3D" id="3.40.50.1820">
    <property type="entry name" value="alpha/beta hydrolase"/>
    <property type="match status" value="1"/>
</dbReference>